<gene>
    <name evidence="2" type="ORF">THAR02_01786</name>
</gene>
<evidence type="ECO:0000313" key="3">
    <source>
        <dbReference type="Proteomes" id="UP000034112"/>
    </source>
</evidence>
<feature type="region of interest" description="Disordered" evidence="1">
    <location>
        <begin position="82"/>
        <end position="138"/>
    </location>
</feature>
<reference evidence="3" key="1">
    <citation type="journal article" date="2015" name="Genome Announc.">
        <title>Draft whole-genome sequence of the biocontrol agent Trichoderma harzianum T6776.</title>
        <authorList>
            <person name="Baroncelli R."/>
            <person name="Piaggeschi G."/>
            <person name="Fiorini L."/>
            <person name="Bertolini E."/>
            <person name="Zapparata A."/>
            <person name="Pe M.E."/>
            <person name="Sarrocco S."/>
            <person name="Vannacci G."/>
        </authorList>
    </citation>
    <scope>NUCLEOTIDE SEQUENCE [LARGE SCALE GENOMIC DNA]</scope>
    <source>
        <strain evidence="3">T6776</strain>
    </source>
</reference>
<evidence type="ECO:0000313" key="2">
    <source>
        <dbReference type="EMBL" id="KKP06090.1"/>
    </source>
</evidence>
<name>A0A0F9XNI1_TRIHA</name>
<protein>
    <submittedName>
        <fullName evidence="2">Uncharacterized protein</fullName>
    </submittedName>
</protein>
<proteinExistence type="predicted"/>
<organism evidence="2 3">
    <name type="scientific">Trichoderma harzianum</name>
    <name type="common">Hypocrea lixii</name>
    <dbReference type="NCBI Taxonomy" id="5544"/>
    <lineage>
        <taxon>Eukaryota</taxon>
        <taxon>Fungi</taxon>
        <taxon>Dikarya</taxon>
        <taxon>Ascomycota</taxon>
        <taxon>Pezizomycotina</taxon>
        <taxon>Sordariomycetes</taxon>
        <taxon>Hypocreomycetidae</taxon>
        <taxon>Hypocreales</taxon>
        <taxon>Hypocreaceae</taxon>
        <taxon>Trichoderma</taxon>
    </lineage>
</organism>
<dbReference type="EMBL" id="JOKZ01000033">
    <property type="protein sequence ID" value="KKP06090.1"/>
    <property type="molecule type" value="Genomic_DNA"/>
</dbReference>
<evidence type="ECO:0000256" key="1">
    <source>
        <dbReference type="SAM" id="MobiDB-lite"/>
    </source>
</evidence>
<sequence>MLVHIRTEYYVRKKVVFMHFTVNKCIFLWHQPHKNQFQGAIHQVFVAVLVPNDVEETLELIQDPLVVVLVDRGRRRSRIIARAKQPAQAPMPTPKVHAGHACREQVRDSAGGPTAQSEQLPLRLGSHKSGRAGAVVRK</sequence>
<comment type="caution">
    <text evidence="2">The sequence shown here is derived from an EMBL/GenBank/DDBJ whole genome shotgun (WGS) entry which is preliminary data.</text>
</comment>
<feature type="compositionally biased region" description="Basic residues" evidence="1">
    <location>
        <begin position="125"/>
        <end position="138"/>
    </location>
</feature>
<dbReference type="AlphaFoldDB" id="A0A0F9XNI1"/>
<dbReference type="Proteomes" id="UP000034112">
    <property type="component" value="Unassembled WGS sequence"/>
</dbReference>
<accession>A0A0F9XNI1</accession>